<evidence type="ECO:0000256" key="4">
    <source>
        <dbReference type="SAM" id="MobiDB-lite"/>
    </source>
</evidence>
<comment type="subcellular location">
    <subcellularLocation>
        <location evidence="1">Cell membrane</location>
    </subcellularLocation>
</comment>
<accession>A0A4U8Z0Z6</accession>
<feature type="region of interest" description="Disordered" evidence="4">
    <location>
        <begin position="8"/>
        <end position="28"/>
    </location>
</feature>
<dbReference type="Proteomes" id="UP000294360">
    <property type="component" value="Chromosome"/>
</dbReference>
<protein>
    <submittedName>
        <fullName evidence="7">Polyferredoxin</fullName>
    </submittedName>
</protein>
<dbReference type="Pfam" id="PF12801">
    <property type="entry name" value="Fer4_5"/>
    <property type="match status" value="2"/>
</dbReference>
<dbReference type="RefSeq" id="WP_134489108.1">
    <property type="nucleotide sequence ID" value="NZ_CP139089.1"/>
</dbReference>
<feature type="transmembrane region" description="Helical" evidence="5">
    <location>
        <begin position="430"/>
        <end position="450"/>
    </location>
</feature>
<feature type="transmembrane region" description="Helical" evidence="5">
    <location>
        <begin position="51"/>
        <end position="72"/>
    </location>
</feature>
<evidence type="ECO:0000313" key="7">
    <source>
        <dbReference type="EMBL" id="VFU08956.1"/>
    </source>
</evidence>
<evidence type="ECO:0000256" key="3">
    <source>
        <dbReference type="ARBA" id="ARBA00023136"/>
    </source>
</evidence>
<keyword evidence="5" id="KW-1133">Transmembrane helix</keyword>
<dbReference type="PANTHER" id="PTHR30224:SF4">
    <property type="entry name" value="ELECTRON TRANSPORT PROTEIN YCCM-RELATED"/>
    <property type="match status" value="1"/>
</dbReference>
<evidence type="ECO:0000313" key="8">
    <source>
        <dbReference type="Proteomes" id="UP000294360"/>
    </source>
</evidence>
<gene>
    <name evidence="7" type="ORF">MTUNDRAET4_2063</name>
</gene>
<dbReference type="AlphaFoldDB" id="A0A4U8Z0Z6"/>
<sequence>MAYLVARETEADLAGGPSAQGGEPPRRSPLSRALGHFGDWLRLHQKLIRRVQWVVVFAYLLLVAVPAFLPLPERTAHIWTNLTLFAQFAFWGVWWPFVLLSMVLVGRTWCGVFCPEGALTEIVSRHGRGLAVPRWVTWKFWPFVAFVCTTIYGQMISVYQYPKPALLILGGSTAGAIAIGYLYGRNKRVWCRYLCPVNGVFGLLAKLAPVHFRVDEEAWSRSRHAHNAGVRRVNCAPLVPLRLMKGNHDCHMCGRCSGFRDAIELAPRSPNQEIVEVAGAAPKPVETLLIVFGLMGVAAGAFHWGASPWYVEIKQDLATWLIDSGVMWPLQASAPWWIFTNYPDVNDQLTLLDGAVLIFYIAATAVAIGALVSACLYAATRSLGAYASERYHHLAQSLIPIAACGVFLGLSMTTVSLLRAEGVSFAFLSLLRAGLLGGAALWSIVLAWGIAGRWTKSPLRRFAATAGAGLAASIGVFSWALLFWIW</sequence>
<dbReference type="GO" id="GO:0005886">
    <property type="term" value="C:plasma membrane"/>
    <property type="evidence" value="ECO:0007669"/>
    <property type="project" value="UniProtKB-SubCell"/>
</dbReference>
<name>A0A4U8Z0Z6_METTU</name>
<proteinExistence type="predicted"/>
<evidence type="ECO:0000256" key="1">
    <source>
        <dbReference type="ARBA" id="ARBA00004236"/>
    </source>
</evidence>
<feature type="transmembrane region" description="Helical" evidence="5">
    <location>
        <begin position="84"/>
        <end position="105"/>
    </location>
</feature>
<dbReference type="EMBL" id="LR536450">
    <property type="protein sequence ID" value="VFU08956.1"/>
    <property type="molecule type" value="Genomic_DNA"/>
</dbReference>
<dbReference type="InterPro" id="IPR017896">
    <property type="entry name" value="4Fe4S_Fe-S-bd"/>
</dbReference>
<feature type="transmembrane region" description="Helical" evidence="5">
    <location>
        <begin position="398"/>
        <end position="418"/>
    </location>
</feature>
<dbReference type="InterPro" id="IPR052378">
    <property type="entry name" value="NosR_regulator"/>
</dbReference>
<reference evidence="7 8" key="1">
    <citation type="submission" date="2019-03" db="EMBL/GenBank/DDBJ databases">
        <authorList>
            <person name="Kox A.R. M."/>
        </authorList>
    </citation>
    <scope>NUCLEOTIDE SEQUENCE [LARGE SCALE GENOMIC DNA]</scope>
    <source>
        <strain evidence="7">MTUNDRAET4 annotated genome</strain>
    </source>
</reference>
<evidence type="ECO:0000256" key="5">
    <source>
        <dbReference type="SAM" id="Phobius"/>
    </source>
</evidence>
<keyword evidence="5" id="KW-0812">Transmembrane</keyword>
<feature type="transmembrane region" description="Helical" evidence="5">
    <location>
        <begin position="358"/>
        <end position="378"/>
    </location>
</feature>
<evidence type="ECO:0000259" key="6">
    <source>
        <dbReference type="Pfam" id="PF12801"/>
    </source>
</evidence>
<organism evidence="7 8">
    <name type="scientific">Methylocella tundrae</name>
    <dbReference type="NCBI Taxonomy" id="227605"/>
    <lineage>
        <taxon>Bacteria</taxon>
        <taxon>Pseudomonadati</taxon>
        <taxon>Pseudomonadota</taxon>
        <taxon>Alphaproteobacteria</taxon>
        <taxon>Hyphomicrobiales</taxon>
        <taxon>Beijerinckiaceae</taxon>
        <taxon>Methylocella</taxon>
    </lineage>
</organism>
<dbReference type="PANTHER" id="PTHR30224">
    <property type="entry name" value="ELECTRON TRANSPORT PROTEIN"/>
    <property type="match status" value="1"/>
</dbReference>
<feature type="domain" description="4Fe-4S ferredoxin-type" evidence="6">
    <location>
        <begin position="173"/>
        <end position="211"/>
    </location>
</feature>
<feature type="domain" description="4Fe-4S ferredoxin-type" evidence="6">
    <location>
        <begin position="90"/>
        <end position="128"/>
    </location>
</feature>
<feature type="transmembrane region" description="Helical" evidence="5">
    <location>
        <begin position="140"/>
        <end position="159"/>
    </location>
</feature>
<feature type="transmembrane region" description="Helical" evidence="5">
    <location>
        <begin position="287"/>
        <end position="305"/>
    </location>
</feature>
<dbReference type="OrthoDB" id="9806398at2"/>
<feature type="transmembrane region" description="Helical" evidence="5">
    <location>
        <begin position="165"/>
        <end position="183"/>
    </location>
</feature>
<feature type="transmembrane region" description="Helical" evidence="5">
    <location>
        <begin position="462"/>
        <end position="485"/>
    </location>
</feature>
<dbReference type="KEGG" id="mtun:MTUNDRAET4_2063"/>
<evidence type="ECO:0000256" key="2">
    <source>
        <dbReference type="ARBA" id="ARBA00022475"/>
    </source>
</evidence>
<keyword evidence="2" id="KW-1003">Cell membrane</keyword>
<keyword evidence="3 5" id="KW-0472">Membrane</keyword>